<reference evidence="2 3" key="1">
    <citation type="journal article" date="2013" name="Proc. Natl. Acad. Sci. U.S.A.">
        <title>Fine-scale variation in meiotic recombination in Mimulus inferred from population shotgun sequencing.</title>
        <authorList>
            <person name="Hellsten U."/>
            <person name="Wright K.M."/>
            <person name="Jenkins J."/>
            <person name="Shu S."/>
            <person name="Yuan Y."/>
            <person name="Wessler S.R."/>
            <person name="Schmutz J."/>
            <person name="Willis J.H."/>
            <person name="Rokhsar D.S."/>
        </authorList>
    </citation>
    <scope>NUCLEOTIDE SEQUENCE [LARGE SCALE GENOMIC DNA]</scope>
    <source>
        <strain evidence="3">cv. DUN x IM62</strain>
    </source>
</reference>
<dbReference type="OrthoDB" id="604034at2759"/>
<evidence type="ECO:0000313" key="2">
    <source>
        <dbReference type="EMBL" id="EYU45012.1"/>
    </source>
</evidence>
<gene>
    <name evidence="2" type="ORF">MIMGU_mgv1a010656mg</name>
</gene>
<keyword evidence="3" id="KW-1185">Reference proteome</keyword>
<dbReference type="eggNOG" id="KOG1347">
    <property type="taxonomic scope" value="Eukaryota"/>
</dbReference>
<sequence length="306" mass="33836">MADNEEEKETAPRGNEWEVVSLTASAYAAAPGPEHVDSSQDSQGKLGGGEHGAETSTPMFMSGHFVFPPSQHENLPVEPDYNEIDDEKDGEDGVSELVKEERVTSELKDEENATIKGLISDEFPGTQISDEKANTLSVSGENFAKDVSFDKMQNIYSTSEFSSLHSETAIGNSNNTEESGDSVEPLESALDSDLQNFEKPVEGDKYDGVDLPCEAWWKRRAISVYEHAKEANTFWSIFIAATVMGLVIIGHRWQQGRWQILHLKSQFGINDERMGRVLGPIYRFKDVIVGGNRRGSLIRGSTSAER</sequence>
<name>A0A022RWW4_ERYGU</name>
<dbReference type="KEGG" id="egt:105968055"/>
<protein>
    <recommendedName>
        <fullName evidence="4">ATG8-interacting protein 1</fullName>
    </recommendedName>
</protein>
<feature type="region of interest" description="Disordered" evidence="1">
    <location>
        <begin position="169"/>
        <end position="188"/>
    </location>
</feature>
<evidence type="ECO:0000313" key="3">
    <source>
        <dbReference type="Proteomes" id="UP000030748"/>
    </source>
</evidence>
<dbReference type="AlphaFoldDB" id="A0A022RWW4"/>
<evidence type="ECO:0008006" key="4">
    <source>
        <dbReference type="Google" id="ProtNLM"/>
    </source>
</evidence>
<dbReference type="OMA" id="GAPCKCW"/>
<proteinExistence type="predicted"/>
<dbReference type="PANTHER" id="PTHR34797">
    <property type="entry name" value="ATG8-INTERACTING PROTEIN 2"/>
    <property type="match status" value="1"/>
</dbReference>
<evidence type="ECO:0000256" key="1">
    <source>
        <dbReference type="SAM" id="MobiDB-lite"/>
    </source>
</evidence>
<dbReference type="Proteomes" id="UP000030748">
    <property type="component" value="Unassembled WGS sequence"/>
</dbReference>
<dbReference type="PANTHER" id="PTHR34797:SF1">
    <property type="entry name" value="ATG8-INTERACTING PROTEIN 2"/>
    <property type="match status" value="1"/>
</dbReference>
<feature type="region of interest" description="Disordered" evidence="1">
    <location>
        <begin position="1"/>
        <end position="63"/>
    </location>
</feature>
<accession>A0A022RWW4</accession>
<dbReference type="PhylomeDB" id="A0A022RWW4"/>
<dbReference type="STRING" id="4155.A0A022RWW4"/>
<dbReference type="InterPro" id="IPR040304">
    <property type="entry name" value="ATG8-IP-1/2"/>
</dbReference>
<dbReference type="EMBL" id="KI630206">
    <property type="protein sequence ID" value="EYU45012.1"/>
    <property type="molecule type" value="Genomic_DNA"/>
</dbReference>
<organism evidence="2 3">
    <name type="scientific">Erythranthe guttata</name>
    <name type="common">Yellow monkey flower</name>
    <name type="synonym">Mimulus guttatus</name>
    <dbReference type="NCBI Taxonomy" id="4155"/>
    <lineage>
        <taxon>Eukaryota</taxon>
        <taxon>Viridiplantae</taxon>
        <taxon>Streptophyta</taxon>
        <taxon>Embryophyta</taxon>
        <taxon>Tracheophyta</taxon>
        <taxon>Spermatophyta</taxon>
        <taxon>Magnoliopsida</taxon>
        <taxon>eudicotyledons</taxon>
        <taxon>Gunneridae</taxon>
        <taxon>Pentapetalae</taxon>
        <taxon>asterids</taxon>
        <taxon>lamiids</taxon>
        <taxon>Lamiales</taxon>
        <taxon>Phrymaceae</taxon>
        <taxon>Erythranthe</taxon>
    </lineage>
</organism>